<dbReference type="Pfam" id="PF22811">
    <property type="entry name" value="Zn_ribbon_NrdR"/>
    <property type="match status" value="1"/>
</dbReference>
<sequence>MLCPFCKVDDDRVVDTRITDEGRTIRRRRLCHGCGKRFTTYEKISEDMGLSVIKKDNTRVPYDREKIISGLEKACYKRPIAAPQVRLLADRVEEDIFQHSDKEVSSKFIGECIMDHLKDIDKVAYIRFASVYRQFNDVSDFIDEEGLQERSESSKRNQQNKEQNANGTGSDSGQDSPAQ</sequence>
<dbReference type="STRING" id="1940790.L21SP3_01037"/>
<keyword evidence="12" id="KW-1185">Reference proteome</keyword>
<keyword evidence="4 8" id="KW-0067">ATP-binding</keyword>
<feature type="zinc finger region" evidence="8">
    <location>
        <begin position="3"/>
        <end position="34"/>
    </location>
</feature>
<dbReference type="InterPro" id="IPR005144">
    <property type="entry name" value="ATP-cone_dom"/>
</dbReference>
<evidence type="ECO:0000256" key="4">
    <source>
        <dbReference type="ARBA" id="ARBA00022840"/>
    </source>
</evidence>
<evidence type="ECO:0000313" key="12">
    <source>
        <dbReference type="Proteomes" id="UP000188273"/>
    </source>
</evidence>
<comment type="cofactor">
    <cofactor evidence="8">
        <name>Zn(2+)</name>
        <dbReference type="ChEBI" id="CHEBI:29105"/>
    </cofactor>
    <text evidence="8">Binds 1 zinc ion.</text>
</comment>
<dbReference type="GO" id="GO:0008270">
    <property type="term" value="F:zinc ion binding"/>
    <property type="evidence" value="ECO:0007669"/>
    <property type="project" value="UniProtKB-UniRule"/>
</dbReference>
<keyword evidence="2 8" id="KW-0547">Nucleotide-binding</keyword>
<comment type="function">
    <text evidence="8">Negatively regulates transcription of bacterial ribonucleotide reductase nrd genes and operons by binding to NrdR-boxes.</text>
</comment>
<dbReference type="GO" id="GO:0045892">
    <property type="term" value="P:negative regulation of DNA-templated transcription"/>
    <property type="evidence" value="ECO:0007669"/>
    <property type="project" value="UniProtKB-UniRule"/>
</dbReference>
<dbReference type="EMBL" id="CP019633">
    <property type="protein sequence ID" value="AQQ09235.1"/>
    <property type="molecule type" value="Genomic_DNA"/>
</dbReference>
<evidence type="ECO:0000256" key="7">
    <source>
        <dbReference type="ARBA" id="ARBA00023163"/>
    </source>
</evidence>
<dbReference type="PROSITE" id="PS51161">
    <property type="entry name" value="ATP_CONE"/>
    <property type="match status" value="1"/>
</dbReference>
<dbReference type="KEGG" id="pbu:L21SP3_01037"/>
<evidence type="ECO:0000259" key="10">
    <source>
        <dbReference type="PROSITE" id="PS51161"/>
    </source>
</evidence>
<evidence type="ECO:0000256" key="1">
    <source>
        <dbReference type="ARBA" id="ARBA00022491"/>
    </source>
</evidence>
<dbReference type="RefSeq" id="WP_077539767.1">
    <property type="nucleotide sequence ID" value="NZ_CP019633.1"/>
</dbReference>
<dbReference type="Proteomes" id="UP000188273">
    <property type="component" value="Chromosome"/>
</dbReference>
<comment type="similarity">
    <text evidence="8">Belongs to the NrdR family.</text>
</comment>
<reference evidence="12" key="1">
    <citation type="submission" date="2017-02" db="EMBL/GenBank/DDBJ databases">
        <title>Comparative genomics and description of representatives of a novel lineage of planctomycetes thriving in anoxic sediments.</title>
        <authorList>
            <person name="Spring S."/>
            <person name="Bunk B."/>
            <person name="Sproer C."/>
            <person name="Klenk H.-P."/>
        </authorList>
    </citation>
    <scope>NUCLEOTIDE SEQUENCE [LARGE SCALE GENOMIC DNA]</scope>
    <source>
        <strain evidence="12">L21-RPul-D3</strain>
    </source>
</reference>
<dbReference type="InterPro" id="IPR003796">
    <property type="entry name" value="RNR_NrdR-like"/>
</dbReference>
<evidence type="ECO:0000256" key="6">
    <source>
        <dbReference type="ARBA" id="ARBA00023125"/>
    </source>
</evidence>
<feature type="region of interest" description="Disordered" evidence="9">
    <location>
        <begin position="146"/>
        <end position="179"/>
    </location>
</feature>
<keyword evidence="8" id="KW-0862">Zinc</keyword>
<evidence type="ECO:0000256" key="5">
    <source>
        <dbReference type="ARBA" id="ARBA00023015"/>
    </source>
</evidence>
<accession>A0A1Q2HPR7</accession>
<keyword evidence="1 8" id="KW-0678">Repressor</keyword>
<protein>
    <recommendedName>
        <fullName evidence="8">Transcriptional repressor NrdR</fullName>
    </recommendedName>
</protein>
<evidence type="ECO:0000256" key="9">
    <source>
        <dbReference type="SAM" id="MobiDB-lite"/>
    </source>
</evidence>
<dbReference type="HAMAP" id="MF_00440">
    <property type="entry name" value="NrdR"/>
    <property type="match status" value="1"/>
</dbReference>
<dbReference type="OrthoDB" id="9807461at2"/>
<dbReference type="Pfam" id="PF03477">
    <property type="entry name" value="ATP-cone"/>
    <property type="match status" value="1"/>
</dbReference>
<keyword evidence="5 8" id="KW-0805">Transcription regulation</keyword>
<evidence type="ECO:0000256" key="3">
    <source>
        <dbReference type="ARBA" id="ARBA00022771"/>
    </source>
</evidence>
<evidence type="ECO:0000256" key="2">
    <source>
        <dbReference type="ARBA" id="ARBA00022741"/>
    </source>
</evidence>
<dbReference type="PANTHER" id="PTHR30455">
    <property type="entry name" value="TRANSCRIPTIONAL REPRESSOR NRDR"/>
    <property type="match status" value="1"/>
</dbReference>
<dbReference type="GO" id="GO:0005524">
    <property type="term" value="F:ATP binding"/>
    <property type="evidence" value="ECO:0007669"/>
    <property type="project" value="UniProtKB-UniRule"/>
</dbReference>
<name>A0A1Q2HPR7_9BACT</name>
<dbReference type="GO" id="GO:0003677">
    <property type="term" value="F:DNA binding"/>
    <property type="evidence" value="ECO:0007669"/>
    <property type="project" value="UniProtKB-KW"/>
</dbReference>
<keyword evidence="7 8" id="KW-0804">Transcription</keyword>
<dbReference type="AlphaFoldDB" id="A0A1Q2HPR7"/>
<feature type="compositionally biased region" description="Polar residues" evidence="9">
    <location>
        <begin position="156"/>
        <end position="179"/>
    </location>
</feature>
<dbReference type="NCBIfam" id="TIGR00244">
    <property type="entry name" value="transcriptional regulator NrdR"/>
    <property type="match status" value="1"/>
</dbReference>
<dbReference type="InterPro" id="IPR055173">
    <property type="entry name" value="NrdR-like_N"/>
</dbReference>
<proteinExistence type="inferred from homology"/>
<keyword evidence="8" id="KW-0479">Metal-binding</keyword>
<gene>
    <name evidence="8 11" type="primary">nrdR</name>
    <name evidence="11" type="ORF">L21SP3_01037</name>
</gene>
<feature type="domain" description="ATP-cone" evidence="10">
    <location>
        <begin position="50"/>
        <end position="140"/>
    </location>
</feature>
<organism evidence="11 12">
    <name type="scientific">Sedimentisphaera cyanobacteriorum</name>
    <dbReference type="NCBI Taxonomy" id="1940790"/>
    <lineage>
        <taxon>Bacteria</taxon>
        <taxon>Pseudomonadati</taxon>
        <taxon>Planctomycetota</taxon>
        <taxon>Phycisphaerae</taxon>
        <taxon>Sedimentisphaerales</taxon>
        <taxon>Sedimentisphaeraceae</taxon>
        <taxon>Sedimentisphaera</taxon>
    </lineage>
</organism>
<keyword evidence="3 8" id="KW-0863">Zinc-finger</keyword>
<keyword evidence="6 8" id="KW-0238">DNA-binding</keyword>
<dbReference type="PANTHER" id="PTHR30455:SF2">
    <property type="entry name" value="TRANSCRIPTIONAL REPRESSOR NRDR"/>
    <property type="match status" value="1"/>
</dbReference>
<evidence type="ECO:0000256" key="8">
    <source>
        <dbReference type="HAMAP-Rule" id="MF_00440"/>
    </source>
</evidence>
<evidence type="ECO:0000313" key="11">
    <source>
        <dbReference type="EMBL" id="AQQ09235.1"/>
    </source>
</evidence>